<comment type="caution">
    <text evidence="1">The sequence shown here is derived from an EMBL/GenBank/DDBJ whole genome shotgun (WGS) entry which is preliminary data.</text>
</comment>
<keyword evidence="2" id="KW-1185">Reference proteome</keyword>
<evidence type="ECO:0000313" key="1">
    <source>
        <dbReference type="EMBL" id="RKE95631.1"/>
    </source>
</evidence>
<proteinExistence type="predicted"/>
<dbReference type="EMBL" id="RAQK01000001">
    <property type="protein sequence ID" value="RKE95631.1"/>
    <property type="molecule type" value="Genomic_DNA"/>
</dbReference>
<sequence length="318" mass="35721">MAQDSLNFETSLAGMKKADWIAAVEQLCDVDGYFEHLGQRHYAAFIEKSPILLVSFETLQGIPALSSLAQPLGWEMMLEHGWSSLCIASNGDTWFRDQSVYGFFDKLIDDGFFDDFEQVIFYGAGPCGYAAAAYSVASPEARVLAVQPQATLDPRITEWDDRFTDMRRTDFTSRYGYAPDMLDAANAAYVVYDPRAHLDAMHAALFTKPHTRKLRLRHMGDAIQTDLLEMEQLAPLLFAIANGKLDELTFARMMRARRMHPPYLRNLLAALDADGREEFALALARNVTARMHAPRFARRLASSAKTSAASKDEDNEED</sequence>
<reference evidence="1 2" key="1">
    <citation type="submission" date="2018-09" db="EMBL/GenBank/DDBJ databases">
        <title>Genomic Encyclopedia of Archaeal and Bacterial Type Strains, Phase II (KMG-II): from individual species to whole genera.</title>
        <authorList>
            <person name="Goeker M."/>
        </authorList>
    </citation>
    <scope>NUCLEOTIDE SEQUENCE [LARGE SCALE GENOMIC DNA]</scope>
    <source>
        <strain evidence="1 2">DSM 11458</strain>
    </source>
</reference>
<evidence type="ECO:0000313" key="2">
    <source>
        <dbReference type="Proteomes" id="UP000284407"/>
    </source>
</evidence>
<dbReference type="OrthoDB" id="7840273at2"/>
<accession>A0A420DN25</accession>
<protein>
    <recommendedName>
        <fullName evidence="3">Phosphoadenosine phosphosulfate reductase</fullName>
    </recommendedName>
</protein>
<organism evidence="1 2">
    <name type="scientific">Sulfitobacter guttiformis</name>
    <dbReference type="NCBI Taxonomy" id="74349"/>
    <lineage>
        <taxon>Bacteria</taxon>
        <taxon>Pseudomonadati</taxon>
        <taxon>Pseudomonadota</taxon>
        <taxon>Alphaproteobacteria</taxon>
        <taxon>Rhodobacterales</taxon>
        <taxon>Roseobacteraceae</taxon>
        <taxon>Sulfitobacter</taxon>
    </lineage>
</organism>
<gene>
    <name evidence="1" type="ORF">C8N30_0168</name>
</gene>
<dbReference type="STRING" id="1443111.Z949_2124"/>
<dbReference type="AlphaFoldDB" id="A0A420DN25"/>
<dbReference type="Proteomes" id="UP000284407">
    <property type="component" value="Unassembled WGS sequence"/>
</dbReference>
<name>A0A420DN25_9RHOB</name>
<dbReference type="RefSeq" id="WP_025062589.1">
    <property type="nucleotide sequence ID" value="NZ_RAQK01000001.1"/>
</dbReference>
<evidence type="ECO:0008006" key="3">
    <source>
        <dbReference type="Google" id="ProtNLM"/>
    </source>
</evidence>